<dbReference type="Gene3D" id="3.40.50.300">
    <property type="entry name" value="P-loop containing nucleotide triphosphate hydrolases"/>
    <property type="match status" value="1"/>
</dbReference>
<dbReference type="Proteomes" id="UP001597267">
    <property type="component" value="Unassembled WGS sequence"/>
</dbReference>
<reference evidence="5" key="1">
    <citation type="journal article" date="2019" name="Int. J. Syst. Evol. Microbiol.">
        <title>The Global Catalogue of Microorganisms (GCM) 10K type strain sequencing project: providing services to taxonomists for standard genome sequencing and annotation.</title>
        <authorList>
            <consortium name="The Broad Institute Genomics Platform"/>
            <consortium name="The Broad Institute Genome Sequencing Center for Infectious Disease"/>
            <person name="Wu L."/>
            <person name="Ma J."/>
        </authorList>
    </citation>
    <scope>NUCLEOTIDE SEQUENCE [LARGE SCALE GENOMIC DNA]</scope>
    <source>
        <strain evidence="5">CCM 8896</strain>
    </source>
</reference>
<dbReference type="PANTHER" id="PTHR34383">
    <property type="entry name" value="POLYPHOSPHATE:AMP PHOSPHOTRANSFERASE-RELATED"/>
    <property type="match status" value="1"/>
</dbReference>
<dbReference type="NCBIfam" id="TIGR03709">
    <property type="entry name" value="PPK2_rel_1"/>
    <property type="match status" value="1"/>
</dbReference>
<dbReference type="InterPro" id="IPR016898">
    <property type="entry name" value="Polyphosphate_phosphotransfera"/>
</dbReference>
<name>A0ABW4JA87_9LACO</name>
<dbReference type="InterPro" id="IPR027417">
    <property type="entry name" value="P-loop_NTPase"/>
</dbReference>
<dbReference type="InterPro" id="IPR022488">
    <property type="entry name" value="PPK2-related"/>
</dbReference>
<accession>A0ABW4JA87</accession>
<keyword evidence="2 4" id="KW-0418">Kinase</keyword>
<organism evidence="4 5">
    <name type="scientific">Agrilactobacillus yilanensis</name>
    <dbReference type="NCBI Taxonomy" id="2485997"/>
    <lineage>
        <taxon>Bacteria</taxon>
        <taxon>Bacillati</taxon>
        <taxon>Bacillota</taxon>
        <taxon>Bacilli</taxon>
        <taxon>Lactobacillales</taxon>
        <taxon>Lactobacillaceae</taxon>
        <taxon>Agrilactobacillus</taxon>
    </lineage>
</organism>
<proteinExistence type="predicted"/>
<comment type="caution">
    <text evidence="4">The sequence shown here is derived from an EMBL/GenBank/DDBJ whole genome shotgun (WGS) entry which is preliminary data.</text>
</comment>
<dbReference type="EMBL" id="JBHTOP010000026">
    <property type="protein sequence ID" value="MFD1672609.1"/>
    <property type="molecule type" value="Genomic_DNA"/>
</dbReference>
<keyword evidence="5" id="KW-1185">Reference proteome</keyword>
<dbReference type="PIRSF" id="PIRSF028756">
    <property type="entry name" value="PPK2_prd"/>
    <property type="match status" value="1"/>
</dbReference>
<dbReference type="Pfam" id="PF03976">
    <property type="entry name" value="PPK2"/>
    <property type="match status" value="1"/>
</dbReference>
<dbReference type="SUPFAM" id="SSF52540">
    <property type="entry name" value="P-loop containing nucleoside triphosphate hydrolases"/>
    <property type="match status" value="1"/>
</dbReference>
<sequence length="292" mass="34061">MLTKPYRYTDNTFHIDKAPTKVPADFTDDKAAIKTQIAENIAQLVQYQKQLYAQKRYGILILFQAMDAAGKDSMISHILSGVNPAGFKVANFKQPSNESLSHDYLWRINLALPQRGDIGIFNRSYYEDVLISKVHPEILLPANLPTIQTTADVSQRLFTQRYQDIRHYEDYLGHNGFVILKFFLHISKEEQKYRFEDRINTPDKNWKFSKADIQERQYWTQYQQAYQTAINQTATKLNPWYVVPSDNKWYSRLIVSNIINQRLAQLPLAYPKVTEAQKAQLFDALTELNKNN</sequence>
<evidence type="ECO:0000256" key="2">
    <source>
        <dbReference type="ARBA" id="ARBA00022777"/>
    </source>
</evidence>
<dbReference type="GO" id="GO:0016301">
    <property type="term" value="F:kinase activity"/>
    <property type="evidence" value="ECO:0007669"/>
    <property type="project" value="UniProtKB-KW"/>
</dbReference>
<evidence type="ECO:0000259" key="3">
    <source>
        <dbReference type="Pfam" id="PF03976"/>
    </source>
</evidence>
<evidence type="ECO:0000313" key="5">
    <source>
        <dbReference type="Proteomes" id="UP001597267"/>
    </source>
</evidence>
<dbReference type="InterPro" id="IPR022300">
    <property type="entry name" value="PPK2-rel_1"/>
</dbReference>
<gene>
    <name evidence="4" type="ORF">ACFQ5M_10895</name>
</gene>
<keyword evidence="1" id="KW-0808">Transferase</keyword>
<dbReference type="RefSeq" id="WP_125711832.1">
    <property type="nucleotide sequence ID" value="NZ_JBHTOP010000026.1"/>
</dbReference>
<feature type="domain" description="Polyphosphate kinase-2-related" evidence="3">
    <location>
        <begin position="29"/>
        <end position="264"/>
    </location>
</feature>
<evidence type="ECO:0000313" key="4">
    <source>
        <dbReference type="EMBL" id="MFD1672609.1"/>
    </source>
</evidence>
<dbReference type="PANTHER" id="PTHR34383:SF3">
    <property type="entry name" value="POLYPHOSPHATE:AMP PHOSPHOTRANSFERASE"/>
    <property type="match status" value="1"/>
</dbReference>
<evidence type="ECO:0000256" key="1">
    <source>
        <dbReference type="ARBA" id="ARBA00022679"/>
    </source>
</evidence>
<protein>
    <submittedName>
        <fullName evidence="4">PPK2 family polyphosphate kinase</fullName>
    </submittedName>
</protein>